<dbReference type="PANTHER" id="PTHR30154:SF34">
    <property type="entry name" value="TRANSCRIPTIONAL REGULATOR AZLB"/>
    <property type="match status" value="1"/>
</dbReference>
<sequence>MPDTTADAPGVVLDPLDRRLLTVLDRDPAGSIASFAEQLGVSARTVARRLARLQATRVVRVMGRTLPGFGGRLAQLVRAEGAPDRVAALARLMAEQEHTRWVRLSRDATELMCGSVTPAAQADEALQRLVHDPRLRRVRVHELLQVWGETSSAVVSPPRDLDLTDRRLLELLERDGRMETSELARNLNVDPSTASRRRRRLLEDGVLYFEADIHPAAWGTTADAMLWIRMSPGRIGELGAALRTHPGIRFTAATSGECSLVAHVVLPDGGTLLAFVDEHLSNYGVQDIDIVPMSRVLKRTR</sequence>
<evidence type="ECO:0000256" key="2">
    <source>
        <dbReference type="ARBA" id="ARBA00023125"/>
    </source>
</evidence>
<comment type="caution">
    <text evidence="5">The sequence shown here is derived from an EMBL/GenBank/DDBJ whole genome shotgun (WGS) entry which is preliminary data.</text>
</comment>
<reference evidence="5 6" key="1">
    <citation type="submission" date="2023-05" db="EMBL/GenBank/DDBJ databases">
        <title>Draft genome sequence of Streptomyces sp. B-S-A8 isolated from a cave soil in Thailand.</title>
        <authorList>
            <person name="Chamroensaksri N."/>
            <person name="Muangham S."/>
        </authorList>
    </citation>
    <scope>NUCLEOTIDE SEQUENCE [LARGE SCALE GENOMIC DNA]</scope>
    <source>
        <strain evidence="5 6">B-S-A8</strain>
    </source>
</reference>
<gene>
    <name evidence="5" type="ORF">QIS99_25620</name>
</gene>
<name>A0ABT6RZE8_9ACTN</name>
<evidence type="ECO:0000313" key="5">
    <source>
        <dbReference type="EMBL" id="MDI3389544.1"/>
    </source>
</evidence>
<dbReference type="Gene3D" id="1.10.10.10">
    <property type="entry name" value="Winged helix-like DNA-binding domain superfamily/Winged helix DNA-binding domain"/>
    <property type="match status" value="2"/>
</dbReference>
<dbReference type="InterPro" id="IPR036388">
    <property type="entry name" value="WH-like_DNA-bd_sf"/>
</dbReference>
<proteinExistence type="predicted"/>
<protein>
    <submittedName>
        <fullName evidence="5">AsnC family transcriptional regulator</fullName>
    </submittedName>
</protein>
<dbReference type="Pfam" id="PF01037">
    <property type="entry name" value="AsnC_trans_reg"/>
    <property type="match status" value="1"/>
</dbReference>
<keyword evidence="1" id="KW-0805">Transcription regulation</keyword>
<dbReference type="InterPro" id="IPR019888">
    <property type="entry name" value="Tscrpt_reg_AsnC-like"/>
</dbReference>
<dbReference type="SUPFAM" id="SSF46785">
    <property type="entry name" value="Winged helix' DNA-binding domain"/>
    <property type="match status" value="2"/>
</dbReference>
<dbReference type="SUPFAM" id="SSF54909">
    <property type="entry name" value="Dimeric alpha+beta barrel"/>
    <property type="match status" value="1"/>
</dbReference>
<feature type="domain" description="HTH asnC-type" evidence="4">
    <location>
        <begin position="161"/>
        <end position="221"/>
    </location>
</feature>
<keyword evidence="6" id="KW-1185">Reference proteome</keyword>
<keyword evidence="3" id="KW-0804">Transcription</keyword>
<dbReference type="PRINTS" id="PR00033">
    <property type="entry name" value="HTHASNC"/>
</dbReference>
<dbReference type="InterPro" id="IPR011008">
    <property type="entry name" value="Dimeric_a/b-barrel"/>
</dbReference>
<keyword evidence="2" id="KW-0238">DNA-binding</keyword>
<dbReference type="CDD" id="cd00090">
    <property type="entry name" value="HTH_ARSR"/>
    <property type="match status" value="1"/>
</dbReference>
<evidence type="ECO:0000256" key="1">
    <source>
        <dbReference type="ARBA" id="ARBA00023015"/>
    </source>
</evidence>
<dbReference type="PANTHER" id="PTHR30154">
    <property type="entry name" value="LEUCINE-RESPONSIVE REGULATORY PROTEIN"/>
    <property type="match status" value="1"/>
</dbReference>
<evidence type="ECO:0000313" key="6">
    <source>
        <dbReference type="Proteomes" id="UP001224661"/>
    </source>
</evidence>
<dbReference type="Proteomes" id="UP001224661">
    <property type="component" value="Unassembled WGS sequence"/>
</dbReference>
<dbReference type="InterPro" id="IPR011991">
    <property type="entry name" value="ArsR-like_HTH"/>
</dbReference>
<dbReference type="InterPro" id="IPR036390">
    <property type="entry name" value="WH_DNA-bd_sf"/>
</dbReference>
<organism evidence="5 6">
    <name type="scientific">Streptomyces solicavernae</name>
    <dbReference type="NCBI Taxonomy" id="3043614"/>
    <lineage>
        <taxon>Bacteria</taxon>
        <taxon>Bacillati</taxon>
        <taxon>Actinomycetota</taxon>
        <taxon>Actinomycetes</taxon>
        <taxon>Kitasatosporales</taxon>
        <taxon>Streptomycetaceae</taxon>
        <taxon>Streptomyces</taxon>
    </lineage>
</organism>
<dbReference type="SMART" id="SM00344">
    <property type="entry name" value="HTH_ASNC"/>
    <property type="match status" value="1"/>
</dbReference>
<evidence type="ECO:0000256" key="3">
    <source>
        <dbReference type="ARBA" id="ARBA00023163"/>
    </source>
</evidence>
<dbReference type="Pfam" id="PF13412">
    <property type="entry name" value="HTH_24"/>
    <property type="match status" value="1"/>
</dbReference>
<accession>A0ABT6RZE8</accession>
<dbReference type="Gene3D" id="3.30.70.920">
    <property type="match status" value="1"/>
</dbReference>
<dbReference type="Pfam" id="PF13404">
    <property type="entry name" value="HTH_AsnC-type"/>
    <property type="match status" value="1"/>
</dbReference>
<dbReference type="PROSITE" id="PS50956">
    <property type="entry name" value="HTH_ASNC_2"/>
    <property type="match status" value="1"/>
</dbReference>
<dbReference type="RefSeq" id="WP_282516008.1">
    <property type="nucleotide sequence ID" value="NZ_JASCIR010000029.1"/>
</dbReference>
<dbReference type="EMBL" id="JASCIR010000029">
    <property type="protein sequence ID" value="MDI3389544.1"/>
    <property type="molecule type" value="Genomic_DNA"/>
</dbReference>
<dbReference type="InterPro" id="IPR019887">
    <property type="entry name" value="Tscrpt_reg_AsnC/Lrp_C"/>
</dbReference>
<dbReference type="InterPro" id="IPR000485">
    <property type="entry name" value="AsnC-type_HTH_dom"/>
</dbReference>
<evidence type="ECO:0000259" key="4">
    <source>
        <dbReference type="PROSITE" id="PS50956"/>
    </source>
</evidence>